<dbReference type="RefSeq" id="WP_322420589.1">
    <property type="nucleotide sequence ID" value="NZ_JAXQNN010000002.1"/>
</dbReference>
<evidence type="ECO:0000256" key="5">
    <source>
        <dbReference type="ARBA" id="ARBA00022989"/>
    </source>
</evidence>
<feature type="transmembrane region" description="Helical" evidence="7">
    <location>
        <begin position="264"/>
        <end position="285"/>
    </location>
</feature>
<feature type="transmembrane region" description="Helical" evidence="7">
    <location>
        <begin position="297"/>
        <end position="324"/>
    </location>
</feature>
<evidence type="ECO:0000313" key="8">
    <source>
        <dbReference type="EMBL" id="MDZ5711569.1"/>
    </source>
</evidence>
<dbReference type="PROSITE" id="PS00428">
    <property type="entry name" value="FTSW_RODA_SPOVE"/>
    <property type="match status" value="1"/>
</dbReference>
<comment type="subcellular location">
    <subcellularLocation>
        <location evidence="1">Cell membrane</location>
        <topology evidence="1">Multi-pass membrane protein</topology>
    </subcellularLocation>
</comment>
<feature type="transmembrane region" description="Helical" evidence="7">
    <location>
        <begin position="70"/>
        <end position="88"/>
    </location>
</feature>
<keyword evidence="5 7" id="KW-1133">Transmembrane helix</keyword>
<evidence type="ECO:0000256" key="2">
    <source>
        <dbReference type="ARBA" id="ARBA00022475"/>
    </source>
</evidence>
<evidence type="ECO:0000256" key="1">
    <source>
        <dbReference type="ARBA" id="ARBA00004651"/>
    </source>
</evidence>
<gene>
    <name evidence="8" type="primary">ftsW</name>
    <name evidence="8" type="ORF">UFB30_04995</name>
</gene>
<feature type="transmembrane region" description="Helical" evidence="7">
    <location>
        <begin position="136"/>
        <end position="153"/>
    </location>
</feature>
<comment type="caution">
    <text evidence="8">The sequence shown here is derived from an EMBL/GenBank/DDBJ whole genome shotgun (WGS) entry which is preliminary data.</text>
</comment>
<accession>A0ABU5KKA8</accession>
<reference evidence="8 9" key="1">
    <citation type="submission" date="2023-12" db="EMBL/GenBank/DDBJ databases">
        <title>Jeotgalibacillus haloalkaliphilus sp. nov., a novel salt-tolerant bacteria, isolated from the estuary of the Fenhe River into the Yellow River.</title>
        <authorList>
            <person name="Li Y."/>
        </authorList>
    </citation>
    <scope>NUCLEOTIDE SEQUENCE [LARGE SCALE GENOMIC DNA]</scope>
    <source>
        <strain evidence="8 9">HH7-29</strain>
    </source>
</reference>
<keyword evidence="6 7" id="KW-0472">Membrane</keyword>
<dbReference type="PANTHER" id="PTHR30474">
    <property type="entry name" value="CELL CYCLE PROTEIN"/>
    <property type="match status" value="1"/>
</dbReference>
<dbReference type="EMBL" id="JAXQNN010000002">
    <property type="protein sequence ID" value="MDZ5711569.1"/>
    <property type="molecule type" value="Genomic_DNA"/>
</dbReference>
<organism evidence="8 9">
    <name type="scientific">Jeotgalibacillus haloalkalitolerans</name>
    <dbReference type="NCBI Taxonomy" id="3104292"/>
    <lineage>
        <taxon>Bacteria</taxon>
        <taxon>Bacillati</taxon>
        <taxon>Bacillota</taxon>
        <taxon>Bacilli</taxon>
        <taxon>Bacillales</taxon>
        <taxon>Caryophanaceae</taxon>
        <taxon>Jeotgalibacillus</taxon>
    </lineage>
</organism>
<evidence type="ECO:0000256" key="4">
    <source>
        <dbReference type="ARBA" id="ARBA00022960"/>
    </source>
</evidence>
<protein>
    <submittedName>
        <fullName evidence="8">Lipid II flippase FtsW</fullName>
    </submittedName>
</protein>
<name>A0ABU5KKA8_9BACL</name>
<dbReference type="Proteomes" id="UP001292084">
    <property type="component" value="Unassembled WGS sequence"/>
</dbReference>
<evidence type="ECO:0000256" key="6">
    <source>
        <dbReference type="ARBA" id="ARBA00023136"/>
    </source>
</evidence>
<evidence type="ECO:0000313" key="9">
    <source>
        <dbReference type="Proteomes" id="UP001292084"/>
    </source>
</evidence>
<keyword evidence="3 7" id="KW-0812">Transmembrane</keyword>
<keyword evidence="4" id="KW-0133">Cell shape</keyword>
<dbReference type="NCBIfam" id="TIGR02614">
    <property type="entry name" value="ftsW"/>
    <property type="match status" value="1"/>
</dbReference>
<evidence type="ECO:0000256" key="3">
    <source>
        <dbReference type="ARBA" id="ARBA00022692"/>
    </source>
</evidence>
<dbReference type="Pfam" id="PF01098">
    <property type="entry name" value="FTSW_RODA_SPOVE"/>
    <property type="match status" value="1"/>
</dbReference>
<feature type="transmembrane region" description="Helical" evidence="7">
    <location>
        <begin position="44"/>
        <end position="63"/>
    </location>
</feature>
<dbReference type="InterPro" id="IPR001182">
    <property type="entry name" value="FtsW/RodA"/>
</dbReference>
<keyword evidence="2" id="KW-1003">Cell membrane</keyword>
<evidence type="ECO:0000256" key="7">
    <source>
        <dbReference type="SAM" id="Phobius"/>
    </source>
</evidence>
<feature type="transmembrane region" description="Helical" evidence="7">
    <location>
        <begin position="217"/>
        <end position="239"/>
    </location>
</feature>
<dbReference type="InterPro" id="IPR018365">
    <property type="entry name" value="Cell_cycle_FtsW-rel_CS"/>
</dbReference>
<dbReference type="PANTHER" id="PTHR30474:SF13">
    <property type="entry name" value="STAGE V SPORULATION PROTEIN E"/>
    <property type="match status" value="1"/>
</dbReference>
<feature type="transmembrane region" description="Helical" evidence="7">
    <location>
        <begin position="165"/>
        <end position="196"/>
    </location>
</feature>
<feature type="transmembrane region" description="Helical" evidence="7">
    <location>
        <begin position="330"/>
        <end position="351"/>
    </location>
</feature>
<keyword evidence="9" id="KW-1185">Reference proteome</keyword>
<proteinExistence type="predicted"/>
<sequence>MDRLLFSFVLICSIFGVMLIDSASSVWALDRFGDAHFFSARQAIYLVAGLVVMLVVSRIDYLFWYRHAKMIYITTVILLVIVLIPGIGLERNGSQSWIGVGPLSVQPAELAKTGVLMLTAGLISSNRKKLTLKQTFFLMLVVLFPFGIVMLQPDLGTGTVLAGSGLSLLFLAGVSIRFFLCLFGTGVAGFAALVIAAPYRMQRIYSFIDPWQDPLGAGFQIIQSLYAAGPGGLFGAGFFESRQKHFYLPEPQNDFIFAIAAEELGLAGSMMIVFLFSVVIWRGILIALHAPDSFSKLLAGGITISLGLQAVMNISVVIGLIPVTGITLPFFSYGGSSLMVVLSMSGILLNISRHAK</sequence>
<feature type="transmembrane region" description="Helical" evidence="7">
    <location>
        <begin position="108"/>
        <end position="124"/>
    </location>
</feature>
<dbReference type="InterPro" id="IPR013437">
    <property type="entry name" value="FtsW"/>
</dbReference>